<dbReference type="GeneID" id="18875450"/>
<dbReference type="GO" id="GO:0034045">
    <property type="term" value="C:phagophore assembly site membrane"/>
    <property type="evidence" value="ECO:0007669"/>
    <property type="project" value="UniProtKB-SubCell"/>
</dbReference>
<dbReference type="InterPro" id="IPR019460">
    <property type="entry name" value="Atg11_C"/>
</dbReference>
<evidence type="ECO:0000256" key="1">
    <source>
        <dbReference type="ARBA" id="ARBA00009729"/>
    </source>
</evidence>
<dbReference type="GO" id="GO:0005774">
    <property type="term" value="C:vacuolar membrane"/>
    <property type="evidence" value="ECO:0007669"/>
    <property type="project" value="UniProtKB-SubCell"/>
</dbReference>
<keyword evidence="3 7" id="KW-0813">Transport</keyword>
<reference evidence="11 12" key="1">
    <citation type="journal article" date="2011" name="Proc. Natl. Acad. Sci. U.S.A.">
        <title>Comparative genomics of xylose-fermenting fungi for enhanced biofuel production.</title>
        <authorList>
            <person name="Wohlbach D.J."/>
            <person name="Kuo A."/>
            <person name="Sato T.K."/>
            <person name="Potts K.M."/>
            <person name="Salamov A.A."/>
            <person name="LaButti K.M."/>
            <person name="Sun H."/>
            <person name="Clum A."/>
            <person name="Pangilinan J.L."/>
            <person name="Lindquist E.A."/>
            <person name="Lucas S."/>
            <person name="Lapidus A."/>
            <person name="Jin M."/>
            <person name="Gunawan C."/>
            <person name="Balan V."/>
            <person name="Dale B.E."/>
            <person name="Jeffries T.W."/>
            <person name="Zinkel R."/>
            <person name="Barry K.W."/>
            <person name="Grigoriev I.V."/>
            <person name="Gasch A.P."/>
        </authorList>
    </citation>
    <scope>NUCLEOTIDE SEQUENCE [LARGE SCALE GENOMIC DNA]</scope>
    <source>
        <strain evidence="12">NRRL Y-27907 / 11-Y1</strain>
    </source>
</reference>
<dbReference type="HOGENOM" id="CLU_002803_1_0_1"/>
<dbReference type="AlphaFoldDB" id="G3ASX7"/>
<evidence type="ECO:0000256" key="4">
    <source>
        <dbReference type="ARBA" id="ARBA00022927"/>
    </source>
</evidence>
<dbReference type="GO" id="GO:1990316">
    <property type="term" value="C:Atg1/ULK1 kinase complex"/>
    <property type="evidence" value="ECO:0007669"/>
    <property type="project" value="TreeGrafter"/>
</dbReference>
<keyword evidence="6 8" id="KW-0175">Coiled coil</keyword>
<dbReference type="GO" id="GO:0019901">
    <property type="term" value="F:protein kinase binding"/>
    <property type="evidence" value="ECO:0007669"/>
    <property type="project" value="TreeGrafter"/>
</dbReference>
<dbReference type="InterPro" id="IPR045326">
    <property type="entry name" value="ATG17-like_dom"/>
</dbReference>
<dbReference type="Pfam" id="PF10377">
    <property type="entry name" value="ATG11"/>
    <property type="match status" value="1"/>
</dbReference>
<dbReference type="InParanoid" id="G3ASX7"/>
<evidence type="ECO:0000256" key="8">
    <source>
        <dbReference type="SAM" id="Coils"/>
    </source>
</evidence>
<dbReference type="PANTHER" id="PTHR13222:SF1">
    <property type="entry name" value="RB1-INDUCIBLE COILED-COIL PROTEIN 1"/>
    <property type="match status" value="1"/>
</dbReference>
<evidence type="ECO:0000259" key="9">
    <source>
        <dbReference type="Pfam" id="PF04108"/>
    </source>
</evidence>
<comment type="similarity">
    <text evidence="1 7">Belongs to the ATG11 family.</text>
</comment>
<comment type="subunit">
    <text evidence="7">Homodimer.</text>
</comment>
<accession>G3ASX7</accession>
<proteinExistence type="inferred from homology"/>
<evidence type="ECO:0000256" key="6">
    <source>
        <dbReference type="ARBA" id="ARBA00023054"/>
    </source>
</evidence>
<dbReference type="PANTHER" id="PTHR13222">
    <property type="entry name" value="RB1-INDUCIBLE COILED-COIL"/>
    <property type="match status" value="1"/>
</dbReference>
<keyword evidence="12" id="KW-1185">Reference proteome</keyword>
<dbReference type="RefSeq" id="XP_007376792.1">
    <property type="nucleotide sequence ID" value="XM_007376730.1"/>
</dbReference>
<feature type="domain" description="Autophagy protein ATG17-like" evidence="9">
    <location>
        <begin position="122"/>
        <end position="460"/>
    </location>
</feature>
<organism evidence="12">
    <name type="scientific">Spathaspora passalidarum (strain NRRL Y-27907 / 11-Y1)</name>
    <dbReference type="NCBI Taxonomy" id="619300"/>
    <lineage>
        <taxon>Eukaryota</taxon>
        <taxon>Fungi</taxon>
        <taxon>Dikarya</taxon>
        <taxon>Ascomycota</taxon>
        <taxon>Saccharomycotina</taxon>
        <taxon>Pichiomycetes</taxon>
        <taxon>Debaryomycetaceae</taxon>
        <taxon>Spathaspora</taxon>
    </lineage>
</organism>
<dbReference type="GO" id="GO:0000422">
    <property type="term" value="P:autophagy of mitochondrion"/>
    <property type="evidence" value="ECO:0007669"/>
    <property type="project" value="TreeGrafter"/>
</dbReference>
<sequence>MISDISYLIIYNSHNGHSIKIPKPIRFHNLRDFRRFISGSLLSTDSSDDNLFLLTSFGIKLNFNLINDINEVFVYDKRLFVDDVDFTIFDQFTGDAQQQPQGIPTIPAATKTSSVREMTNHLKVLHNWSRSVMQDVQHLTELNSNLIKSINTIFKSLNVIFQFMNNFISEIEVSFNNYFNYIKLIQFKTLHKSWETHYKKLLAFPMVKIGNKNIKLNEFIEFAKLKQYSGYIGKYLPLIITKFNSLNSTIKTVHEQDKFTIDKYIEQLRNNSIDQFKHSNTDIKNLEKYADTIANDIDRLSHDSRQLDKVYQSHTEEYSVNLYQGASQIYNRYQDLYKFKSKLARYCLNVFNNIAKVQMNMVNVKTELKHLTNDEEPEKQEGEISIQVINTVKKYEDYLSLTIDLPLLFGFILIEKRRQFEWFDFYSKGIVNNLSEQLSTIINHEKLFRTIWIKKFGNFLKLLSQTEDNTQFNIVLPNIDITLLSNKDKANPFAILDDIQIDRNDIVNYISTVETSGLASFVELLNKNYKDLIQSTNNLKKITKLITSLSNYTSISNQDRSKLEVDGSEVDFDLSLIKGLKSRIKKLENLLHQQQVKNLNNWPTNGTPARTNTNGRVAVSGSVMLLDQKKTGNPTQLLERSGSITNTTANGTVVSPASIDKHLDNIRLKKVNNELSLQVDELTQKNNEKDALIAKLTEEIKNLTNNSQTVKQEASSKDHQIETLAETVKSQTEQIKSLTDSVEKHKQESSEEILSLNKIISNLRTELTDANHIKNELLSNLASKETEFTKERTQFDQDLKKIQHQLENTQEDYENLMELTQIRQSKYDSGLDTMNEIMTSWIKRLLGLVFNYIIEYCLILESMGLLLVKDGDKFVIKRVKGLRSKNESHDVPSSEAIDEVMSKMKFIEDMTMPITEKSDDDEMSKYKSIIAPFQDNANNFKEFIELLSFKDNVTLHEDATSTKFFLNSISKRFKDVEGFAKRQTKENKLNQTEIKKLLFKLRTKISMTGFSEDDLLLFLPTRIERAEADHDENTVRPWAAFNIGAPHYFLNVKDENDVKDRDWIIARVKKITEFKVTEDTFDNIDINPFRLSVGVVWYLVDVDEEK</sequence>
<name>G3ASX7_SPAPN</name>
<evidence type="ECO:0000256" key="3">
    <source>
        <dbReference type="ARBA" id="ARBA00022448"/>
    </source>
</evidence>
<dbReference type="EMBL" id="GL996504">
    <property type="protein sequence ID" value="EGW30759.1"/>
    <property type="molecule type" value="Genomic_DNA"/>
</dbReference>
<dbReference type="Pfam" id="PF04108">
    <property type="entry name" value="ATG17_like"/>
    <property type="match status" value="1"/>
</dbReference>
<evidence type="ECO:0000256" key="7">
    <source>
        <dbReference type="RuleBase" id="RU367075"/>
    </source>
</evidence>
<evidence type="ECO:0000313" key="11">
    <source>
        <dbReference type="EMBL" id="EGW30759.1"/>
    </source>
</evidence>
<evidence type="ECO:0000256" key="2">
    <source>
        <dbReference type="ARBA" id="ARBA00013804"/>
    </source>
</evidence>
<evidence type="ECO:0000259" key="10">
    <source>
        <dbReference type="Pfam" id="PF10377"/>
    </source>
</evidence>
<dbReference type="GO" id="GO:0034517">
    <property type="term" value="P:ribophagy"/>
    <property type="evidence" value="ECO:0007669"/>
    <property type="project" value="TreeGrafter"/>
</dbReference>
<keyword evidence="7" id="KW-0472">Membrane</keyword>
<dbReference type="GO" id="GO:0060090">
    <property type="term" value="F:molecular adaptor activity"/>
    <property type="evidence" value="ECO:0007669"/>
    <property type="project" value="TreeGrafter"/>
</dbReference>
<dbReference type="OrthoDB" id="447953at2759"/>
<keyword evidence="7" id="KW-0926">Vacuole</keyword>
<dbReference type="STRING" id="619300.G3ASX7"/>
<protein>
    <recommendedName>
        <fullName evidence="2 7">Autophagy-related protein 11</fullName>
    </recommendedName>
</protein>
<keyword evidence="5 7" id="KW-0072">Autophagy</keyword>
<evidence type="ECO:0000313" key="12">
    <source>
        <dbReference type="Proteomes" id="UP000000709"/>
    </source>
</evidence>
<feature type="coiled-coil region" evidence="8">
    <location>
        <begin position="665"/>
        <end position="766"/>
    </location>
</feature>
<dbReference type="FunCoup" id="G3ASX7">
    <property type="interactions" value="154"/>
</dbReference>
<dbReference type="GO" id="GO:0000045">
    <property type="term" value="P:autophagosome assembly"/>
    <property type="evidence" value="ECO:0007669"/>
    <property type="project" value="UniProtKB-UniRule"/>
</dbReference>
<feature type="coiled-coil region" evidence="8">
    <location>
        <begin position="792"/>
        <end position="819"/>
    </location>
</feature>
<dbReference type="GO" id="GO:0015031">
    <property type="term" value="P:protein transport"/>
    <property type="evidence" value="ECO:0007669"/>
    <property type="project" value="UniProtKB-KW"/>
</dbReference>
<feature type="domain" description="Autophagy-related protein 11 C-terminal" evidence="10">
    <location>
        <begin position="967"/>
        <end position="1103"/>
    </location>
</feature>
<dbReference type="Proteomes" id="UP000000709">
    <property type="component" value="Unassembled WGS sequence"/>
</dbReference>
<gene>
    <name evidence="11" type="ORF">SPAPADRAFT_72690</name>
</gene>
<dbReference type="InterPro" id="IPR040040">
    <property type="entry name" value="ATG11"/>
</dbReference>
<dbReference type="eggNOG" id="ENOG502QVZE">
    <property type="taxonomic scope" value="Eukaryota"/>
</dbReference>
<dbReference type="GO" id="GO:0034727">
    <property type="term" value="P:piecemeal microautophagy of the nucleus"/>
    <property type="evidence" value="ECO:0007669"/>
    <property type="project" value="TreeGrafter"/>
</dbReference>
<keyword evidence="4 7" id="KW-0653">Protein transport</keyword>
<evidence type="ECO:0000256" key="5">
    <source>
        <dbReference type="ARBA" id="ARBA00023006"/>
    </source>
</evidence>
<dbReference type="OMA" id="EIDVHYF"/>
<dbReference type="KEGG" id="spaa:SPAPADRAFT_72690"/>
<comment type="subcellular location">
    <subcellularLocation>
        <location evidence="7">Preautophagosomal structure membrane</location>
        <topology evidence="7">Peripheral membrane protein</topology>
    </subcellularLocation>
    <subcellularLocation>
        <location evidence="7">Vacuole membrane</location>
        <topology evidence="7">Peripheral membrane protein</topology>
    </subcellularLocation>
    <text evidence="7">During pexophagy, accumulates in the vacuolar membrane region, where the peroxisomes contact the vacuole.</text>
</comment>
<dbReference type="GO" id="GO:0061709">
    <property type="term" value="P:reticulophagy"/>
    <property type="evidence" value="ECO:0007669"/>
    <property type="project" value="TreeGrafter"/>
</dbReference>
<dbReference type="GO" id="GO:1903599">
    <property type="term" value="P:positive regulation of autophagy of mitochondrion"/>
    <property type="evidence" value="ECO:0007669"/>
    <property type="project" value="UniProtKB-UniRule"/>
</dbReference>
<comment type="function">
    <text evidence="7">Involved in cytoplasm to vacuole transport (Cvt), pexophagy, mitophagy and nucleophagy. Recruits mitochondria for their selective degradation via autophagy (mitophagy) during starvation. Works as scaffold proteins that recruit ATG proteins to the pre-autophagosome (PAS), the site of vesicle/autophagosome formation. Required for the Cvt vesicles completion.</text>
</comment>